<evidence type="ECO:0000313" key="5">
    <source>
        <dbReference type="EMBL" id="MFC4200978.1"/>
    </source>
</evidence>
<reference evidence="6" key="1">
    <citation type="journal article" date="2019" name="Int. J. Syst. Evol. Microbiol.">
        <title>The Global Catalogue of Microorganisms (GCM) 10K type strain sequencing project: providing services to taxonomists for standard genome sequencing and annotation.</title>
        <authorList>
            <consortium name="The Broad Institute Genomics Platform"/>
            <consortium name="The Broad Institute Genome Sequencing Center for Infectious Disease"/>
            <person name="Wu L."/>
            <person name="Ma J."/>
        </authorList>
    </citation>
    <scope>NUCLEOTIDE SEQUENCE [LARGE SCALE GENOMIC DNA]</scope>
    <source>
        <strain evidence="6">LMG 24813</strain>
    </source>
</reference>
<feature type="domain" description="HpcH/HpaI aldolase/citrate lyase" evidence="4">
    <location>
        <begin position="13"/>
        <end position="255"/>
    </location>
</feature>
<sequence length="325" mass="35609">MVPPRTVRLHRSELAVPATSPKFFEKAAASHADVVFLDLEDAVAPEKKDIARAQAIQALNEVNWGNKTMAVRVNGLDTPWAHQDIVDVVQNAPRLDLVLLPKASSAFDVQFVEKLLGLLEQQANRTKRIGIEVLIETALGVANVELIAQASDRLEAMIFGVGDYTVEMRTYDQVLGKPSARYAVLTGDEGSQGKRELHWNDQWHFAMARIANACRAYGIRPIDGPFTEFKDQDGFRASARRAAALGLEGKWAIHPTQVDSANEVFSPSPEQLSWAQDIIALMRRSNQEGRGAAGADGVLVDMAHVKLADSILQRQELINTARGGA</sequence>
<dbReference type="Pfam" id="PF03328">
    <property type="entry name" value="HpcH_HpaI"/>
    <property type="match status" value="1"/>
</dbReference>
<name>A0ABV8NYA7_9BURK</name>
<keyword evidence="5" id="KW-0456">Lyase</keyword>
<comment type="caution">
    <text evidence="5">The sequence shown here is derived from an EMBL/GenBank/DDBJ whole genome shotgun (WGS) entry which is preliminary data.</text>
</comment>
<dbReference type="InterPro" id="IPR005000">
    <property type="entry name" value="Aldolase/citrate-lyase_domain"/>
</dbReference>
<accession>A0ABV8NYA7</accession>
<dbReference type="PANTHER" id="PTHR32308">
    <property type="entry name" value="LYASE BETA SUBUNIT, PUTATIVE (AFU_ORTHOLOGUE AFUA_4G13030)-RELATED"/>
    <property type="match status" value="1"/>
</dbReference>
<gene>
    <name evidence="5" type="ORF">ACFOY1_08435</name>
</gene>
<dbReference type="RefSeq" id="WP_217963669.1">
    <property type="nucleotide sequence ID" value="NZ_JAHTBN010000002.1"/>
</dbReference>
<keyword evidence="2" id="KW-0479">Metal-binding</keyword>
<dbReference type="PIRSF" id="PIRSF015582">
    <property type="entry name" value="Cit_lyase_B"/>
    <property type="match status" value="1"/>
</dbReference>
<dbReference type="Proteomes" id="UP001595848">
    <property type="component" value="Unassembled WGS sequence"/>
</dbReference>
<evidence type="ECO:0000256" key="1">
    <source>
        <dbReference type="ARBA" id="ARBA00001946"/>
    </source>
</evidence>
<evidence type="ECO:0000256" key="2">
    <source>
        <dbReference type="ARBA" id="ARBA00022723"/>
    </source>
</evidence>
<evidence type="ECO:0000313" key="6">
    <source>
        <dbReference type="Proteomes" id="UP001595848"/>
    </source>
</evidence>
<comment type="cofactor">
    <cofactor evidence="1">
        <name>Mg(2+)</name>
        <dbReference type="ChEBI" id="CHEBI:18420"/>
    </cofactor>
</comment>
<evidence type="ECO:0000259" key="4">
    <source>
        <dbReference type="Pfam" id="PF03328"/>
    </source>
</evidence>
<dbReference type="GO" id="GO:0016829">
    <property type="term" value="F:lyase activity"/>
    <property type="evidence" value="ECO:0007669"/>
    <property type="project" value="UniProtKB-KW"/>
</dbReference>
<proteinExistence type="predicted"/>
<keyword evidence="6" id="KW-1185">Reference proteome</keyword>
<evidence type="ECO:0000256" key="3">
    <source>
        <dbReference type="ARBA" id="ARBA00022842"/>
    </source>
</evidence>
<dbReference type="EMBL" id="JBHSBV010000003">
    <property type="protein sequence ID" value="MFC4200978.1"/>
    <property type="molecule type" value="Genomic_DNA"/>
</dbReference>
<organism evidence="5 6">
    <name type="scientific">Candidimonas humi</name>
    <dbReference type="NCBI Taxonomy" id="683355"/>
    <lineage>
        <taxon>Bacteria</taxon>
        <taxon>Pseudomonadati</taxon>
        <taxon>Pseudomonadota</taxon>
        <taxon>Betaproteobacteria</taxon>
        <taxon>Burkholderiales</taxon>
        <taxon>Alcaligenaceae</taxon>
        <taxon>Candidimonas</taxon>
    </lineage>
</organism>
<keyword evidence="3" id="KW-0460">Magnesium</keyword>
<protein>
    <submittedName>
        <fullName evidence="5">HpcH/HpaI aldolase/citrate lyase family protein</fullName>
    </submittedName>
</protein>
<dbReference type="InterPro" id="IPR011206">
    <property type="entry name" value="Citrate_lyase_beta/mcl1/mcl2"/>
</dbReference>
<dbReference type="PANTHER" id="PTHR32308:SF10">
    <property type="entry name" value="CITRATE LYASE SUBUNIT BETA"/>
    <property type="match status" value="1"/>
</dbReference>